<proteinExistence type="predicted"/>
<evidence type="ECO:0000313" key="2">
    <source>
        <dbReference type="Proteomes" id="UP001163603"/>
    </source>
</evidence>
<reference evidence="2" key="1">
    <citation type="journal article" date="2023" name="G3 (Bethesda)">
        <title>Genome assembly and association tests identify interacting loci associated with vigor, precocity, and sex in interspecific pistachio rootstocks.</title>
        <authorList>
            <person name="Palmer W."/>
            <person name="Jacygrad E."/>
            <person name="Sagayaradj S."/>
            <person name="Cavanaugh K."/>
            <person name="Han R."/>
            <person name="Bertier L."/>
            <person name="Beede B."/>
            <person name="Kafkas S."/>
            <person name="Golino D."/>
            <person name="Preece J."/>
            <person name="Michelmore R."/>
        </authorList>
    </citation>
    <scope>NUCLEOTIDE SEQUENCE [LARGE SCALE GENOMIC DNA]</scope>
</reference>
<dbReference type="Proteomes" id="UP001163603">
    <property type="component" value="Chromosome 14"/>
</dbReference>
<organism evidence="1 2">
    <name type="scientific">Pistacia integerrima</name>
    <dbReference type="NCBI Taxonomy" id="434235"/>
    <lineage>
        <taxon>Eukaryota</taxon>
        <taxon>Viridiplantae</taxon>
        <taxon>Streptophyta</taxon>
        <taxon>Embryophyta</taxon>
        <taxon>Tracheophyta</taxon>
        <taxon>Spermatophyta</taxon>
        <taxon>Magnoliopsida</taxon>
        <taxon>eudicotyledons</taxon>
        <taxon>Gunneridae</taxon>
        <taxon>Pentapetalae</taxon>
        <taxon>rosids</taxon>
        <taxon>malvids</taxon>
        <taxon>Sapindales</taxon>
        <taxon>Anacardiaceae</taxon>
        <taxon>Pistacia</taxon>
    </lineage>
</organism>
<protein>
    <submittedName>
        <fullName evidence="1">Uncharacterized protein</fullName>
    </submittedName>
</protein>
<gene>
    <name evidence="1" type="ORF">Pint_34684</name>
</gene>
<dbReference type="EMBL" id="CM047749">
    <property type="protein sequence ID" value="KAJ0010223.1"/>
    <property type="molecule type" value="Genomic_DNA"/>
</dbReference>
<sequence length="371" mass="42427">MNRKPTMMRVEQGFEKVCGKGCGTLLSSVFPAVVELEKNYVESLVRIRQSVWKRVWNRAWLLVIMFSPGVVALVLTFFLEWQNVLLIATSLMGSACFLFCCGICHYHPRELVGVGSGFSVIFRVIKASVNRSSGHSTCSDHPIDNDEYKFQLSPKVNWLKGFDKVVIIESSTQSQEEQKKFGRISSDTFFPEQGNNMKSSDFSVFLCLTEGIVVTGLDEFTVDHFHYPWKEYVSEINEFISGLGNFLSMLFIQVNKSLFLDTLNKSPLDKYYCRLTIVSFVNMLFYFTVIYIFYGSERGMISDVVQLRRLEEGRELISSTRWPPPMGGESTESNINRWGLIGAILRFRRSLRRPQGYAEVNDSILDCDIPL</sequence>
<evidence type="ECO:0000313" key="1">
    <source>
        <dbReference type="EMBL" id="KAJ0010223.1"/>
    </source>
</evidence>
<keyword evidence="2" id="KW-1185">Reference proteome</keyword>
<comment type="caution">
    <text evidence="1">The sequence shown here is derived from an EMBL/GenBank/DDBJ whole genome shotgun (WGS) entry which is preliminary data.</text>
</comment>
<accession>A0ACC0X487</accession>
<name>A0ACC0X487_9ROSI</name>